<dbReference type="OrthoDB" id="9982970at2"/>
<keyword evidence="2" id="KW-1185">Reference proteome</keyword>
<evidence type="ECO:0000313" key="2">
    <source>
        <dbReference type="Proteomes" id="UP000245461"/>
    </source>
</evidence>
<protein>
    <submittedName>
        <fullName evidence="1">Uncharacterized protein</fullName>
    </submittedName>
</protein>
<name>A0A317EFW7_9PROT</name>
<dbReference type="AlphaFoldDB" id="A0A317EFW7"/>
<proteinExistence type="predicted"/>
<accession>A0A317EFW7</accession>
<evidence type="ECO:0000313" key="1">
    <source>
        <dbReference type="EMBL" id="PWR24980.1"/>
    </source>
</evidence>
<dbReference type="EMBL" id="QGLE01000002">
    <property type="protein sequence ID" value="PWR24980.1"/>
    <property type="molecule type" value="Genomic_DNA"/>
</dbReference>
<comment type="caution">
    <text evidence="1">The sequence shown here is derived from an EMBL/GenBank/DDBJ whole genome shotgun (WGS) entry which is preliminary data.</text>
</comment>
<dbReference type="RefSeq" id="WP_109902967.1">
    <property type="nucleotide sequence ID" value="NZ_QGLE01000002.1"/>
</dbReference>
<organism evidence="1 2">
    <name type="scientific">Zavarzinia aquatilis</name>
    <dbReference type="NCBI Taxonomy" id="2211142"/>
    <lineage>
        <taxon>Bacteria</taxon>
        <taxon>Pseudomonadati</taxon>
        <taxon>Pseudomonadota</taxon>
        <taxon>Alphaproteobacteria</taxon>
        <taxon>Rhodospirillales</taxon>
        <taxon>Zavarziniaceae</taxon>
        <taxon>Zavarzinia</taxon>
    </lineage>
</organism>
<dbReference type="Proteomes" id="UP000245461">
    <property type="component" value="Unassembled WGS sequence"/>
</dbReference>
<gene>
    <name evidence="1" type="ORF">DKG74_04215</name>
</gene>
<sequence>MAKTYANNLSEWGAIPPGLPSGTLAGGKVRAHTAIVTLAGQASGDTIVLGRLPPGDAFLGGIITSSVSLGTSTLAIGDAATAAKFRAAAVFTAVDTPTLFGKAAAVGVRQTVDGELLATVGAAALPGAGTLAITFLVGNA</sequence>
<reference evidence="1 2" key="1">
    <citation type="submission" date="2018-05" db="EMBL/GenBank/DDBJ databases">
        <title>Zavarzinia sp. HR-AS.</title>
        <authorList>
            <person name="Lee Y."/>
            <person name="Jeon C.O."/>
        </authorList>
    </citation>
    <scope>NUCLEOTIDE SEQUENCE [LARGE SCALE GENOMIC DNA]</scope>
    <source>
        <strain evidence="1 2">HR-AS</strain>
    </source>
</reference>